<evidence type="ECO:0000313" key="3">
    <source>
        <dbReference type="EMBL" id="KAK1737739.1"/>
    </source>
</evidence>
<reference evidence="3" key="1">
    <citation type="submission" date="2023-06" db="EMBL/GenBank/DDBJ databases">
        <title>Survivors Of The Sea: Transcriptome response of Skeletonema marinoi to long-term dormancy.</title>
        <authorList>
            <person name="Pinder M.I.M."/>
            <person name="Kourtchenko O."/>
            <person name="Robertson E.K."/>
            <person name="Larsson T."/>
            <person name="Maumus F."/>
            <person name="Osuna-Cruz C.M."/>
            <person name="Vancaester E."/>
            <person name="Stenow R."/>
            <person name="Vandepoele K."/>
            <person name="Ploug H."/>
            <person name="Bruchert V."/>
            <person name="Godhe A."/>
            <person name="Topel M."/>
        </authorList>
    </citation>
    <scope>NUCLEOTIDE SEQUENCE</scope>
    <source>
        <strain evidence="3">R05AC</strain>
    </source>
</reference>
<gene>
    <name evidence="3" type="ORF">QTG54_011511</name>
</gene>
<evidence type="ECO:0000256" key="2">
    <source>
        <dbReference type="SAM" id="MobiDB-lite"/>
    </source>
</evidence>
<name>A0AAD8Y181_9STRA</name>
<evidence type="ECO:0000256" key="1">
    <source>
        <dbReference type="SAM" id="Coils"/>
    </source>
</evidence>
<organism evidence="3 4">
    <name type="scientific">Skeletonema marinoi</name>
    <dbReference type="NCBI Taxonomy" id="267567"/>
    <lineage>
        <taxon>Eukaryota</taxon>
        <taxon>Sar</taxon>
        <taxon>Stramenopiles</taxon>
        <taxon>Ochrophyta</taxon>
        <taxon>Bacillariophyta</taxon>
        <taxon>Coscinodiscophyceae</taxon>
        <taxon>Thalassiosirophycidae</taxon>
        <taxon>Thalassiosirales</taxon>
        <taxon>Skeletonemataceae</taxon>
        <taxon>Skeletonema</taxon>
        <taxon>Skeletonema marinoi-dohrnii complex</taxon>
    </lineage>
</organism>
<evidence type="ECO:0000313" key="4">
    <source>
        <dbReference type="Proteomes" id="UP001224775"/>
    </source>
</evidence>
<comment type="caution">
    <text evidence="3">The sequence shown here is derived from an EMBL/GenBank/DDBJ whole genome shotgun (WGS) entry which is preliminary data.</text>
</comment>
<dbReference type="AlphaFoldDB" id="A0AAD8Y181"/>
<keyword evidence="4" id="KW-1185">Reference proteome</keyword>
<feature type="coiled-coil region" evidence="1">
    <location>
        <begin position="263"/>
        <end position="297"/>
    </location>
</feature>
<feature type="region of interest" description="Disordered" evidence="2">
    <location>
        <begin position="1"/>
        <end position="22"/>
    </location>
</feature>
<feature type="region of interest" description="Disordered" evidence="2">
    <location>
        <begin position="36"/>
        <end position="78"/>
    </location>
</feature>
<sequence>MHYTSTNIKMAPNDNNNNTTASSLDLLASTSKTMINSLLPTRTTSNLPTSEEGRNTKISPTNSSEQDCPREGISTSNSSSYHSIRYAHLPSTENYTTIKSKHRQGRRCYRLNLERPFNIHCEQSPLEYGDIFAPWKKSVRPPLEGPVEYCPPRHLGGQGEVWRQLLSYSGSESRIVKEVNTGWRTLTEKEVEQVKRLGECNERGEYGFVTYDLSHVKKHSQCASGEAITPSTSMDSLSSNEEESTPQSETQKANDTARLFRRSELSLRDAAEAKARLDAAEKERLKAERKDREQQELAALKSIKGPKGVTRRMSKKASLNGKKMMRKLSSSLGGSSSSVTHGGIYEGGGRTRRKLVSTQAGMIDKAKDLVDDESDDEYDGEKYDDTKKIANMSLFIVGEYDVLNDLCLDGGLRLKKTKDLSDLELLLQNEPCPPPNRWVRKTGWGKCNPSSMYAECPPEDFDWESYLKKDGPVKVNPVPRPVMQKS</sequence>
<protein>
    <submittedName>
        <fullName evidence="3">Uncharacterized protein</fullName>
    </submittedName>
</protein>
<dbReference type="Proteomes" id="UP001224775">
    <property type="component" value="Unassembled WGS sequence"/>
</dbReference>
<proteinExistence type="predicted"/>
<feature type="compositionally biased region" description="Polar residues" evidence="2">
    <location>
        <begin position="36"/>
        <end position="49"/>
    </location>
</feature>
<keyword evidence="1" id="KW-0175">Coiled coil</keyword>
<feature type="region of interest" description="Disordered" evidence="2">
    <location>
        <begin position="224"/>
        <end position="261"/>
    </location>
</feature>
<dbReference type="EMBL" id="JATAAI010000023">
    <property type="protein sequence ID" value="KAK1737739.1"/>
    <property type="molecule type" value="Genomic_DNA"/>
</dbReference>
<feature type="compositionally biased region" description="Polar residues" evidence="2">
    <location>
        <begin position="229"/>
        <end position="254"/>
    </location>
</feature>
<feature type="compositionally biased region" description="Polar residues" evidence="2">
    <location>
        <begin position="1"/>
        <end position="18"/>
    </location>
</feature>
<accession>A0AAD8Y181</accession>
<feature type="compositionally biased region" description="Polar residues" evidence="2">
    <location>
        <begin position="56"/>
        <end position="66"/>
    </location>
</feature>